<sequence>MPIPSGKLLDEEVNAILIASGNNKRHRKRKLSSLMPNYETKILKTAESLLGEWRKNGVSQLQWEVANLFQFVSIYRENPLLLPIAVREKIESYDDDLKQPKGLNILSGSNPNEPIISAIPHFQIDVFIDPVKVFKLSEVLSVPPILGRLYSVQPCSKSKEGVFCSERPTPFIVGFCHGRDKPPNVHSFLQPMLNEFDRLCPDIDDVIPLRSCTASLRCVIADSPMRSYLKDVDAPLRTDDDFLSYHNNEFSIDEHVKDVENPSPFVKMGFNMVTGFVIDSMHTMISGAFLRKLDGFASNPLERKLSSTQLAQVEKRLKFYRHCRPYEFDRYVGSFSQCVEKDKLEHIMLLQYAMMLLGAYKTSTKINPSDIKKAELILKRYSLELTDLGIPCTFVSHQIIHLHEDVTNFQNPVEANNSFENRLVEKSKYQLPTTCCGLIIDNKIKLDLEASKRFSSSDDDSPKSAVVCTDFEFRNNTLLVVGRKFMNLDCAFRKPYVSTDYFIYRASELSKQKEVWRVSDISTKYYALPLNPIELPNICDPKQHWYLSPLLHTVKV</sequence>
<dbReference type="PANTHER" id="PTHR33053">
    <property type="entry name" value="PROTEIN, PUTATIVE-RELATED"/>
    <property type="match status" value="1"/>
</dbReference>
<evidence type="ECO:0000313" key="1">
    <source>
        <dbReference type="EMBL" id="CAH0102719.1"/>
    </source>
</evidence>
<dbReference type="Proteomes" id="UP000789390">
    <property type="component" value="Unassembled WGS sequence"/>
</dbReference>
<name>A0A8J2WKT3_9CRUS</name>
<evidence type="ECO:0000313" key="2">
    <source>
        <dbReference type="Proteomes" id="UP000789390"/>
    </source>
</evidence>
<reference evidence="1" key="1">
    <citation type="submission" date="2021-11" db="EMBL/GenBank/DDBJ databases">
        <authorList>
            <person name="Schell T."/>
        </authorList>
    </citation>
    <scope>NUCLEOTIDE SEQUENCE</scope>
    <source>
        <strain evidence="1">M5</strain>
    </source>
</reference>
<gene>
    <name evidence="1" type="ORF">DGAL_LOCUS5165</name>
</gene>
<dbReference type="OrthoDB" id="8007085at2759"/>
<dbReference type="AlphaFoldDB" id="A0A8J2WKT3"/>
<dbReference type="EMBL" id="CAKKLH010000090">
    <property type="protein sequence ID" value="CAH0102719.1"/>
    <property type="molecule type" value="Genomic_DNA"/>
</dbReference>
<dbReference type="PANTHER" id="PTHR33053:SF9">
    <property type="entry name" value="AGAP000105-PA"/>
    <property type="match status" value="1"/>
</dbReference>
<accession>A0A8J2WKT3</accession>
<keyword evidence="2" id="KW-1185">Reference proteome</keyword>
<organism evidence="1 2">
    <name type="scientific">Daphnia galeata</name>
    <dbReference type="NCBI Taxonomy" id="27404"/>
    <lineage>
        <taxon>Eukaryota</taxon>
        <taxon>Metazoa</taxon>
        <taxon>Ecdysozoa</taxon>
        <taxon>Arthropoda</taxon>
        <taxon>Crustacea</taxon>
        <taxon>Branchiopoda</taxon>
        <taxon>Diplostraca</taxon>
        <taxon>Cladocera</taxon>
        <taxon>Anomopoda</taxon>
        <taxon>Daphniidae</taxon>
        <taxon>Daphnia</taxon>
    </lineage>
</organism>
<comment type="caution">
    <text evidence="1">The sequence shown here is derived from an EMBL/GenBank/DDBJ whole genome shotgun (WGS) entry which is preliminary data.</text>
</comment>
<proteinExistence type="predicted"/>
<protein>
    <submittedName>
        <fullName evidence="1">Uncharacterized protein</fullName>
    </submittedName>
</protein>